<dbReference type="EMBL" id="CP126661">
    <property type="protein sequence ID" value="WKA04640.1"/>
    <property type="molecule type" value="Genomic_DNA"/>
</dbReference>
<dbReference type="PROSITE" id="PS50222">
    <property type="entry name" value="EF_HAND_2"/>
    <property type="match status" value="2"/>
</dbReference>
<evidence type="ECO:0000313" key="6">
    <source>
        <dbReference type="Proteomes" id="UP001227230"/>
    </source>
</evidence>
<evidence type="ECO:0000259" key="4">
    <source>
        <dbReference type="PROSITE" id="PS50222"/>
    </source>
</evidence>
<dbReference type="SUPFAM" id="SSF47473">
    <property type="entry name" value="EF-hand"/>
    <property type="match status" value="1"/>
</dbReference>
<protein>
    <recommendedName>
        <fullName evidence="4">EF-hand domain-containing protein</fullName>
    </recommendedName>
</protein>
<organism evidence="5 6">
    <name type="scientific">Vitis vinifera</name>
    <name type="common">Grape</name>
    <dbReference type="NCBI Taxonomy" id="29760"/>
    <lineage>
        <taxon>Eukaryota</taxon>
        <taxon>Viridiplantae</taxon>
        <taxon>Streptophyta</taxon>
        <taxon>Embryophyta</taxon>
        <taxon>Tracheophyta</taxon>
        <taxon>Spermatophyta</taxon>
        <taxon>Magnoliopsida</taxon>
        <taxon>eudicotyledons</taxon>
        <taxon>Gunneridae</taxon>
        <taxon>Pentapetalae</taxon>
        <taxon>rosids</taxon>
        <taxon>Vitales</taxon>
        <taxon>Vitaceae</taxon>
        <taxon>Viteae</taxon>
        <taxon>Vitis</taxon>
    </lineage>
</organism>
<evidence type="ECO:0000256" key="1">
    <source>
        <dbReference type="ARBA" id="ARBA00022723"/>
    </source>
</evidence>
<dbReference type="Gene3D" id="1.10.238.10">
    <property type="entry name" value="EF-hand"/>
    <property type="match status" value="1"/>
</dbReference>
<dbReference type="InterPro" id="IPR039647">
    <property type="entry name" value="EF_hand_pair_protein_CML-like"/>
</dbReference>
<accession>A0ABY9DAG9</accession>
<keyword evidence="6" id="KW-1185">Reference proteome</keyword>
<dbReference type="CDD" id="cd00051">
    <property type="entry name" value="EFh"/>
    <property type="match status" value="1"/>
</dbReference>
<dbReference type="PROSITE" id="PS00018">
    <property type="entry name" value="EF_HAND_1"/>
    <property type="match status" value="2"/>
</dbReference>
<evidence type="ECO:0000256" key="2">
    <source>
        <dbReference type="ARBA" id="ARBA00022737"/>
    </source>
</evidence>
<dbReference type="PANTHER" id="PTHR10891">
    <property type="entry name" value="EF-HAND CALCIUM-BINDING DOMAIN CONTAINING PROTEIN"/>
    <property type="match status" value="1"/>
</dbReference>
<dbReference type="Proteomes" id="UP001227230">
    <property type="component" value="Chromosome 14"/>
</dbReference>
<name>A0ABY9DAG9_VITVI</name>
<gene>
    <name evidence="5" type="ORF">VitviT2T_022654</name>
</gene>
<feature type="domain" description="EF-hand" evidence="4">
    <location>
        <begin position="164"/>
        <end position="198"/>
    </location>
</feature>
<feature type="domain" description="EF-hand" evidence="4">
    <location>
        <begin position="126"/>
        <end position="161"/>
    </location>
</feature>
<keyword evidence="2" id="KW-0677">Repeat</keyword>
<evidence type="ECO:0000313" key="5">
    <source>
        <dbReference type="EMBL" id="WKA04640.1"/>
    </source>
</evidence>
<dbReference type="InterPro" id="IPR018247">
    <property type="entry name" value="EF_Hand_1_Ca_BS"/>
</dbReference>
<keyword evidence="1" id="KW-0479">Metal-binding</keyword>
<dbReference type="InterPro" id="IPR002048">
    <property type="entry name" value="EF_hand_dom"/>
</dbReference>
<dbReference type="InterPro" id="IPR011992">
    <property type="entry name" value="EF-hand-dom_pair"/>
</dbReference>
<reference evidence="5 6" key="1">
    <citation type="journal article" date="2023" name="Hortic Res">
        <title>The complete reference genome for grapevine (Vitis vinifera L.) genetics and breeding.</title>
        <authorList>
            <person name="Shi X."/>
            <person name="Cao S."/>
            <person name="Wang X."/>
            <person name="Huang S."/>
            <person name="Wang Y."/>
            <person name="Liu Z."/>
            <person name="Liu W."/>
            <person name="Leng X."/>
            <person name="Peng Y."/>
            <person name="Wang N."/>
            <person name="Wang Y."/>
            <person name="Ma Z."/>
            <person name="Xu X."/>
            <person name="Zhang F."/>
            <person name="Xue H."/>
            <person name="Zhong H."/>
            <person name="Wang Y."/>
            <person name="Zhang K."/>
            <person name="Velt A."/>
            <person name="Avia K."/>
            <person name="Holtgrawe D."/>
            <person name="Grimplet J."/>
            <person name="Matus J.T."/>
            <person name="Ware D."/>
            <person name="Wu X."/>
            <person name="Wang H."/>
            <person name="Liu C."/>
            <person name="Fang Y."/>
            <person name="Rustenholz C."/>
            <person name="Cheng Z."/>
            <person name="Xiao H."/>
            <person name="Zhou Y."/>
        </authorList>
    </citation>
    <scope>NUCLEOTIDE SEQUENCE [LARGE SCALE GENOMIC DNA]</scope>
    <source>
        <strain evidence="6">cv. Pinot noir / PN40024</strain>
        <tissue evidence="5">Leaf</tissue>
    </source>
</reference>
<dbReference type="Pfam" id="PF13499">
    <property type="entry name" value="EF-hand_7"/>
    <property type="match status" value="1"/>
</dbReference>
<evidence type="ECO:0000256" key="3">
    <source>
        <dbReference type="ARBA" id="ARBA00022837"/>
    </source>
</evidence>
<proteinExistence type="predicted"/>
<sequence>MGERSSPEMIQPFFSSSILDDILRFEVICLWVTIIQGFFSRSMSFFQSQFSFFCNTELWAERKSQDFEVPSRPLSQNVKVDDRSLCREDMETVMERLGICCNPEGEKLQERLRPEELAGLFEEKEPSLEELKEAFLVFDANRDGFIDAKELQRVLLNLGFRQGTGIEDCKKMISSHDENRDGRIDFNEFVKFTENCLI</sequence>
<keyword evidence="3" id="KW-0106">Calcium</keyword>
<dbReference type="SMART" id="SM00054">
    <property type="entry name" value="EFh"/>
    <property type="match status" value="2"/>
</dbReference>